<keyword evidence="3" id="KW-0067">ATP-binding</keyword>
<dbReference type="GO" id="GO:0016787">
    <property type="term" value="F:hydrolase activity"/>
    <property type="evidence" value="ECO:0007669"/>
    <property type="project" value="UniProtKB-KW"/>
</dbReference>
<evidence type="ECO:0000313" key="5">
    <source>
        <dbReference type="Proteomes" id="UP000193484"/>
    </source>
</evidence>
<evidence type="ECO:0000256" key="1">
    <source>
        <dbReference type="ARBA" id="ARBA00022741"/>
    </source>
</evidence>
<proteinExistence type="predicted"/>
<dbReference type="Gene3D" id="3.40.50.300">
    <property type="entry name" value="P-loop containing nucleotide triphosphate hydrolases"/>
    <property type="match status" value="1"/>
</dbReference>
<dbReference type="Pfam" id="PF19263">
    <property type="entry name" value="DUF5906"/>
    <property type="match status" value="1"/>
</dbReference>
<gene>
    <name evidence="4" type="ORF">AWC04_08400</name>
</gene>
<keyword evidence="2" id="KW-0378">Hydrolase</keyword>
<dbReference type="InterPro" id="IPR006500">
    <property type="entry name" value="Helicase_put_C_phage/plasmid"/>
</dbReference>
<dbReference type="SMART" id="SM00885">
    <property type="entry name" value="D5_N"/>
    <property type="match status" value="1"/>
</dbReference>
<dbReference type="OrthoDB" id="9763644at2"/>
<dbReference type="Proteomes" id="UP000193484">
    <property type="component" value="Unassembled WGS sequence"/>
</dbReference>
<dbReference type="InterPro" id="IPR051620">
    <property type="entry name" value="ORF904-like_C"/>
</dbReference>
<evidence type="ECO:0000256" key="3">
    <source>
        <dbReference type="ARBA" id="ARBA00022840"/>
    </source>
</evidence>
<keyword evidence="1" id="KW-0547">Nucleotide-binding</keyword>
<organism evidence="4 5">
    <name type="scientific">Mycolicibacterium fallax</name>
    <name type="common">Mycobacterium fallax</name>
    <dbReference type="NCBI Taxonomy" id="1793"/>
    <lineage>
        <taxon>Bacteria</taxon>
        <taxon>Bacillati</taxon>
        <taxon>Actinomycetota</taxon>
        <taxon>Actinomycetes</taxon>
        <taxon>Mycobacteriales</taxon>
        <taxon>Mycobacteriaceae</taxon>
        <taxon>Mycolicibacterium</taxon>
    </lineage>
</organism>
<dbReference type="InterPro" id="IPR014818">
    <property type="entry name" value="Phage/plasmid_primase_P4_C"/>
</dbReference>
<reference evidence="4 5" key="1">
    <citation type="submission" date="2016-01" db="EMBL/GenBank/DDBJ databases">
        <title>The new phylogeny of the genus Mycobacterium.</title>
        <authorList>
            <person name="Tarcisio F."/>
            <person name="Conor M."/>
            <person name="Antonella G."/>
            <person name="Elisabetta G."/>
            <person name="Giulia F.S."/>
            <person name="Sara T."/>
            <person name="Anna F."/>
            <person name="Clotilde B."/>
            <person name="Roberto B."/>
            <person name="Veronica D.S."/>
            <person name="Fabio R."/>
            <person name="Monica P."/>
            <person name="Olivier J."/>
            <person name="Enrico T."/>
            <person name="Nicola S."/>
        </authorList>
    </citation>
    <scope>NUCLEOTIDE SEQUENCE [LARGE SCALE GENOMIC DNA]</scope>
    <source>
        <strain evidence="4 5">DSM 44179</strain>
    </source>
</reference>
<dbReference type="PANTHER" id="PTHR35372">
    <property type="entry name" value="ATP BINDING PROTEIN-RELATED"/>
    <property type="match status" value="1"/>
</dbReference>
<keyword evidence="5" id="KW-1185">Reference proteome</keyword>
<dbReference type="AlphaFoldDB" id="A0A1X1RFJ5"/>
<dbReference type="RefSeq" id="WP_085095030.1">
    <property type="nucleotide sequence ID" value="NZ_AP022603.1"/>
</dbReference>
<name>A0A1X1RFJ5_MYCFA</name>
<evidence type="ECO:0000256" key="2">
    <source>
        <dbReference type="ARBA" id="ARBA00022801"/>
    </source>
</evidence>
<dbReference type="InterPro" id="IPR045455">
    <property type="entry name" value="NrS-1_pol-like_helicase"/>
</dbReference>
<dbReference type="Pfam" id="PF08706">
    <property type="entry name" value="D5_N"/>
    <property type="match status" value="1"/>
</dbReference>
<dbReference type="NCBIfam" id="TIGR01613">
    <property type="entry name" value="primase_Cterm"/>
    <property type="match status" value="1"/>
</dbReference>
<sequence>MTRYTDLELRHHDGRLRLDDSPVSAYLAQRMRPLYRCVSGLGWHHYDGRVWRPVTDDELTTEVQTQLTDLFAEEAPHAESDRRKRLAGLLSGGRIRAVKGLLRGLLHEDASRFDSREHAHLLNTPNGVVDLRTGELGPHNPDLLLTKMTTVEYRPDARHPDWDKALQALPPEVVTWVQVRLGQALTGVPPGDDLLMVWHGGGENGKSTLLAFRFALGDYSGDISDRVLTARAGDHPTELTDLRGLRCAVLEELPPGPLSENRLKRVVGTDKITARRIREDTISWLPTHTPIIVTNHLPRVAETDHGTWRRLVLVTFPFRYLKPGQPKRLKTELRGAPGLRERVRDNTDKQHEAALAWLVAGAVRLYGGTDSQHLPPVPDQVQADTEEWRHGVDLLALFADDELVFDRAWSVKSTDVFGEFQKWLANHGQAEWSDQTFTERLQTHRLAQQHGLTKTRVRPKQLSFPRWQKAPKTPSAKVSQWHGVRFRTADDDQGES</sequence>
<protein>
    <submittedName>
        <fullName evidence="4">Uncharacterized protein</fullName>
    </submittedName>
</protein>
<evidence type="ECO:0000313" key="4">
    <source>
        <dbReference type="EMBL" id="ORV04604.1"/>
    </source>
</evidence>
<dbReference type="GO" id="GO:0005524">
    <property type="term" value="F:ATP binding"/>
    <property type="evidence" value="ECO:0007669"/>
    <property type="project" value="UniProtKB-KW"/>
</dbReference>
<dbReference type="InterPro" id="IPR027417">
    <property type="entry name" value="P-loop_NTPase"/>
</dbReference>
<dbReference type="InterPro" id="IPR014015">
    <property type="entry name" value="Helicase_SF3_DNA-vir"/>
</dbReference>
<accession>A0A1X1RFJ5</accession>
<comment type="caution">
    <text evidence="4">The sequence shown here is derived from an EMBL/GenBank/DDBJ whole genome shotgun (WGS) entry which is preliminary data.</text>
</comment>
<dbReference type="STRING" id="1793.AWC04_08400"/>
<dbReference type="PANTHER" id="PTHR35372:SF2">
    <property type="entry name" value="SF3 HELICASE DOMAIN-CONTAINING PROTEIN"/>
    <property type="match status" value="1"/>
</dbReference>
<dbReference type="EMBL" id="LQOJ01000030">
    <property type="protein sequence ID" value="ORV04604.1"/>
    <property type="molecule type" value="Genomic_DNA"/>
</dbReference>
<dbReference type="PROSITE" id="PS51206">
    <property type="entry name" value="SF3_HELICASE_1"/>
    <property type="match status" value="1"/>
</dbReference>